<sequence length="48" mass="5013">MSDIVYLTVSGQQQGAISAGCGTDSLSGATAGKPDTRMKFSYFHSRIA</sequence>
<evidence type="ECO:0000313" key="1">
    <source>
        <dbReference type="EMBL" id="SQB36878.1"/>
    </source>
</evidence>
<name>A0A2X2W7R6_CITKO</name>
<accession>A0A2X2W7R6</accession>
<organism evidence="1 2">
    <name type="scientific">Citrobacter koseri</name>
    <name type="common">Citrobacter diversus</name>
    <dbReference type="NCBI Taxonomy" id="545"/>
    <lineage>
        <taxon>Bacteria</taxon>
        <taxon>Pseudomonadati</taxon>
        <taxon>Pseudomonadota</taxon>
        <taxon>Gammaproteobacteria</taxon>
        <taxon>Enterobacterales</taxon>
        <taxon>Enterobacteriaceae</taxon>
        <taxon>Citrobacter</taxon>
    </lineage>
</organism>
<proteinExistence type="predicted"/>
<dbReference type="EMBL" id="UAVY01000007">
    <property type="protein sequence ID" value="SQB36878.1"/>
    <property type="molecule type" value="Genomic_DNA"/>
</dbReference>
<dbReference type="Proteomes" id="UP000251584">
    <property type="component" value="Unassembled WGS sequence"/>
</dbReference>
<protein>
    <submittedName>
        <fullName evidence="1">Hcp family T6SS protein CtsH3</fullName>
    </submittedName>
</protein>
<dbReference type="AlphaFoldDB" id="A0A2X2W7R6"/>
<gene>
    <name evidence="1" type="primary">ctsH3_2</name>
    <name evidence="1" type="ORF">NCTC10786_03758</name>
</gene>
<evidence type="ECO:0000313" key="2">
    <source>
        <dbReference type="Proteomes" id="UP000251584"/>
    </source>
</evidence>
<reference evidence="1 2" key="1">
    <citation type="submission" date="2018-06" db="EMBL/GenBank/DDBJ databases">
        <authorList>
            <consortium name="Pathogen Informatics"/>
            <person name="Doyle S."/>
        </authorList>
    </citation>
    <scope>NUCLEOTIDE SEQUENCE [LARGE SCALE GENOMIC DNA]</scope>
    <source>
        <strain evidence="1 2">NCTC10786</strain>
    </source>
</reference>